<dbReference type="AlphaFoldDB" id="A0A1Y4L341"/>
<evidence type="ECO:0000313" key="2">
    <source>
        <dbReference type="EMBL" id="OUP50260.1"/>
    </source>
</evidence>
<dbReference type="EMBL" id="NFKK01000030">
    <property type="protein sequence ID" value="OUP50260.1"/>
    <property type="molecule type" value="Genomic_DNA"/>
</dbReference>
<accession>A0A1Y4L341</accession>
<dbReference type="InterPro" id="IPR024559">
    <property type="entry name" value="DUF3846"/>
</dbReference>
<gene>
    <name evidence="2" type="ORF">B5F17_14085</name>
</gene>
<dbReference type="Pfam" id="PF12957">
    <property type="entry name" value="DUF3846"/>
    <property type="match status" value="1"/>
</dbReference>
<dbReference type="Proteomes" id="UP000195897">
    <property type="component" value="Unassembled WGS sequence"/>
</dbReference>
<proteinExistence type="predicted"/>
<protein>
    <recommendedName>
        <fullName evidence="1">DUF3846 domain-containing protein</fullName>
    </recommendedName>
</protein>
<comment type="caution">
    <text evidence="2">The sequence shown here is derived from an EMBL/GenBank/DDBJ whole genome shotgun (WGS) entry which is preliminary data.</text>
</comment>
<feature type="domain" description="DUF3846" evidence="1">
    <location>
        <begin position="4"/>
        <end position="93"/>
    </location>
</feature>
<evidence type="ECO:0000259" key="1">
    <source>
        <dbReference type="Pfam" id="PF12957"/>
    </source>
</evidence>
<name>A0A1Y4L341_9FIRM</name>
<evidence type="ECO:0000313" key="3">
    <source>
        <dbReference type="Proteomes" id="UP000195897"/>
    </source>
</evidence>
<reference evidence="3" key="1">
    <citation type="submission" date="2017-04" db="EMBL/GenBank/DDBJ databases">
        <title>Function of individual gut microbiota members based on whole genome sequencing of pure cultures obtained from chicken caecum.</title>
        <authorList>
            <person name="Medvecky M."/>
            <person name="Cejkova D."/>
            <person name="Polansky O."/>
            <person name="Karasova D."/>
            <person name="Kubasova T."/>
            <person name="Cizek A."/>
            <person name="Rychlik I."/>
        </authorList>
    </citation>
    <scope>NUCLEOTIDE SEQUENCE [LARGE SCALE GENOMIC DNA]</scope>
    <source>
        <strain evidence="3">An180</strain>
    </source>
</reference>
<organism evidence="2 3">
    <name type="scientific">Butyricicoccus pullicaecorum</name>
    <dbReference type="NCBI Taxonomy" id="501571"/>
    <lineage>
        <taxon>Bacteria</taxon>
        <taxon>Bacillati</taxon>
        <taxon>Bacillota</taxon>
        <taxon>Clostridia</taxon>
        <taxon>Eubacteriales</taxon>
        <taxon>Butyricicoccaceae</taxon>
        <taxon>Butyricicoccus</taxon>
    </lineage>
</organism>
<sequence length="110" mass="12256">MCRMNVLMIDTEHRMYWDDVPNTLEALQAAVGGNIEVVPMDTHLCVICNEEDKLLGLPPVAAMPARRDVLCGPLVICRTTPDGEFTDAEEDDLYTVGEYLILVRCTEGDQ</sequence>